<evidence type="ECO:0000256" key="1">
    <source>
        <dbReference type="ARBA" id="ARBA00004496"/>
    </source>
</evidence>
<dbReference type="Pfam" id="PF01817">
    <property type="entry name" value="CM_2"/>
    <property type="match status" value="1"/>
</dbReference>
<dbReference type="STRING" id="1963862.B4O97_17540"/>
<dbReference type="InterPro" id="IPR036263">
    <property type="entry name" value="Chorismate_II_sf"/>
</dbReference>
<evidence type="ECO:0000256" key="6">
    <source>
        <dbReference type="ARBA" id="ARBA00023141"/>
    </source>
</evidence>
<dbReference type="InterPro" id="IPR002701">
    <property type="entry name" value="CM_II_prokaryot"/>
</dbReference>
<dbReference type="SUPFAM" id="SSF48600">
    <property type="entry name" value="Chorismate mutase II"/>
    <property type="match status" value="1"/>
</dbReference>
<dbReference type="PANTHER" id="PTHR21145:SF12">
    <property type="entry name" value="CHORISMATE MUTASE"/>
    <property type="match status" value="1"/>
</dbReference>
<evidence type="ECO:0000313" key="9">
    <source>
        <dbReference type="EMBL" id="ORC31121.1"/>
    </source>
</evidence>
<dbReference type="GO" id="GO:0005737">
    <property type="term" value="C:cytoplasm"/>
    <property type="evidence" value="ECO:0007669"/>
    <property type="project" value="UniProtKB-SubCell"/>
</dbReference>
<gene>
    <name evidence="9" type="ORF">B4O97_17540</name>
</gene>
<dbReference type="PROSITE" id="PS51169">
    <property type="entry name" value="CHORISMATE_MUT_3"/>
    <property type="match status" value="1"/>
</dbReference>
<dbReference type="Gene3D" id="1.10.590.10">
    <property type="entry name" value="Chorismate mutase, AroQ class superfamily, eukaryotic"/>
    <property type="match status" value="1"/>
</dbReference>
<comment type="pathway">
    <text evidence="2">Metabolic intermediate biosynthesis; prephenate biosynthesis; prephenate from chorismate: step 1/1.</text>
</comment>
<evidence type="ECO:0000256" key="2">
    <source>
        <dbReference type="ARBA" id="ARBA00004817"/>
    </source>
</evidence>
<evidence type="ECO:0000256" key="4">
    <source>
        <dbReference type="ARBA" id="ARBA00022490"/>
    </source>
</evidence>
<dbReference type="InterPro" id="IPR008238">
    <property type="entry name" value="Chorismate_mutase_AroQ_euk"/>
</dbReference>
<sequence length="250" mass="28715">MDMLELDYIASRLEALEETIIFVLIERIQFMLNPSCYLPGKSGFNGKNAESLFSMRLKAQEEMDARFGRFLTPEERPVNRELPPSERKLQVSPRGLNIVDYDLVNLSGEIAGAYLQLLPRICTEGDDGQYGSSIERDVICIQALARRVHFASFYVAESKYRMNPESYDLLIREGKTEDIGAQLTRPEVEARILDRVRTKSQRLQEISDFSLRRVLDPEAVTALYRDVIIPLTKEGEVRYMMTRSTRPLPD</sequence>
<dbReference type="InterPro" id="IPR037039">
    <property type="entry name" value="CM_AroQ_sf_eucaryotic"/>
</dbReference>
<dbReference type="EC" id="5.4.99.5" evidence="3"/>
<evidence type="ECO:0000256" key="7">
    <source>
        <dbReference type="ARBA" id="ARBA00023235"/>
    </source>
</evidence>
<comment type="caution">
    <text evidence="9">The sequence shown here is derived from an EMBL/GenBank/DDBJ whole genome shotgun (WGS) entry which is preliminary data.</text>
</comment>
<evidence type="ECO:0000256" key="3">
    <source>
        <dbReference type="ARBA" id="ARBA00012404"/>
    </source>
</evidence>
<reference evidence="9 10" key="1">
    <citation type="submission" date="2017-03" db="EMBL/GenBank/DDBJ databases">
        <title>Draft Genome sequence of Marispirochaeta sp. strain JC444.</title>
        <authorList>
            <person name="Shivani Y."/>
            <person name="Subhash Y."/>
            <person name="Sasikala C."/>
            <person name="Ramana C."/>
        </authorList>
    </citation>
    <scope>NUCLEOTIDE SEQUENCE [LARGE SCALE GENOMIC DNA]</scope>
    <source>
        <strain evidence="9 10">JC444</strain>
    </source>
</reference>
<name>A0A1Y1RTL3_9SPIO</name>
<organism evidence="9 10">
    <name type="scientific">Marispirochaeta aestuarii</name>
    <dbReference type="NCBI Taxonomy" id="1963862"/>
    <lineage>
        <taxon>Bacteria</taxon>
        <taxon>Pseudomonadati</taxon>
        <taxon>Spirochaetota</taxon>
        <taxon>Spirochaetia</taxon>
        <taxon>Spirochaetales</taxon>
        <taxon>Spirochaetaceae</taxon>
        <taxon>Marispirochaeta</taxon>
    </lineage>
</organism>
<dbReference type="UniPathway" id="UPA00120">
    <property type="reaction ID" value="UER00203"/>
</dbReference>
<dbReference type="AlphaFoldDB" id="A0A1Y1RTL3"/>
<keyword evidence="10" id="KW-1185">Reference proteome</keyword>
<dbReference type="RefSeq" id="WP_083052812.1">
    <property type="nucleotide sequence ID" value="NZ_CAXXQO010000003.1"/>
</dbReference>
<keyword evidence="4" id="KW-0963">Cytoplasm</keyword>
<protein>
    <recommendedName>
        <fullName evidence="3">chorismate mutase</fullName>
        <ecNumber evidence="3">5.4.99.5</ecNumber>
    </recommendedName>
</protein>
<dbReference type="OrthoDB" id="369412at2"/>
<proteinExistence type="predicted"/>
<comment type="subcellular location">
    <subcellularLocation>
        <location evidence="1">Cytoplasm</location>
    </subcellularLocation>
</comment>
<keyword evidence="7" id="KW-0413">Isomerase</keyword>
<keyword evidence="6" id="KW-0057">Aromatic amino acid biosynthesis</keyword>
<dbReference type="PANTHER" id="PTHR21145">
    <property type="entry name" value="CHORISMATE MUTASE"/>
    <property type="match status" value="1"/>
</dbReference>
<dbReference type="GO" id="GO:0009073">
    <property type="term" value="P:aromatic amino acid family biosynthetic process"/>
    <property type="evidence" value="ECO:0007669"/>
    <property type="project" value="UniProtKB-KW"/>
</dbReference>
<dbReference type="GO" id="GO:0008652">
    <property type="term" value="P:amino acid biosynthetic process"/>
    <property type="evidence" value="ECO:0007669"/>
    <property type="project" value="UniProtKB-KW"/>
</dbReference>
<evidence type="ECO:0000313" key="10">
    <source>
        <dbReference type="Proteomes" id="UP000192343"/>
    </source>
</evidence>
<evidence type="ECO:0000259" key="8">
    <source>
        <dbReference type="Pfam" id="PF01817"/>
    </source>
</evidence>
<dbReference type="GO" id="GO:0004106">
    <property type="term" value="F:chorismate mutase activity"/>
    <property type="evidence" value="ECO:0007669"/>
    <property type="project" value="UniProtKB-EC"/>
</dbReference>
<dbReference type="NCBIfam" id="TIGR01802">
    <property type="entry name" value="CM_pl-yst"/>
    <property type="match status" value="1"/>
</dbReference>
<feature type="domain" description="Chorismate mutase" evidence="8">
    <location>
        <begin position="136"/>
        <end position="235"/>
    </location>
</feature>
<accession>A0A1Y1RTL3</accession>
<keyword evidence="5" id="KW-0028">Amino-acid biosynthesis</keyword>
<evidence type="ECO:0000256" key="5">
    <source>
        <dbReference type="ARBA" id="ARBA00022605"/>
    </source>
</evidence>
<dbReference type="Proteomes" id="UP000192343">
    <property type="component" value="Unassembled WGS sequence"/>
</dbReference>
<dbReference type="EMBL" id="MWQY01000027">
    <property type="protein sequence ID" value="ORC31121.1"/>
    <property type="molecule type" value="Genomic_DNA"/>
</dbReference>
<dbReference type="GO" id="GO:0046417">
    <property type="term" value="P:chorismate metabolic process"/>
    <property type="evidence" value="ECO:0007669"/>
    <property type="project" value="InterPro"/>
</dbReference>